<feature type="transmembrane region" description="Helical" evidence="1">
    <location>
        <begin position="51"/>
        <end position="76"/>
    </location>
</feature>
<keyword evidence="1" id="KW-0812">Transmembrane</keyword>
<dbReference type="Pfam" id="PF20151">
    <property type="entry name" value="DUF6533"/>
    <property type="match status" value="1"/>
</dbReference>
<evidence type="ECO:0000256" key="1">
    <source>
        <dbReference type="SAM" id="Phobius"/>
    </source>
</evidence>
<name>A0A4S4KJD0_9APHY</name>
<organism evidence="3 4">
    <name type="scientific">Hermanssonia centrifuga</name>
    <dbReference type="NCBI Taxonomy" id="98765"/>
    <lineage>
        <taxon>Eukaryota</taxon>
        <taxon>Fungi</taxon>
        <taxon>Dikarya</taxon>
        <taxon>Basidiomycota</taxon>
        <taxon>Agaricomycotina</taxon>
        <taxon>Agaricomycetes</taxon>
        <taxon>Polyporales</taxon>
        <taxon>Meruliaceae</taxon>
        <taxon>Hermanssonia</taxon>
    </lineage>
</organism>
<comment type="caution">
    <text evidence="3">The sequence shown here is derived from an EMBL/GenBank/DDBJ whole genome shotgun (WGS) entry which is preliminary data.</text>
</comment>
<evidence type="ECO:0000259" key="2">
    <source>
        <dbReference type="Pfam" id="PF20151"/>
    </source>
</evidence>
<keyword evidence="1" id="KW-0472">Membrane</keyword>
<dbReference type="AlphaFoldDB" id="A0A4S4KJD0"/>
<dbReference type="Proteomes" id="UP000309038">
    <property type="component" value="Unassembled WGS sequence"/>
</dbReference>
<evidence type="ECO:0000313" key="3">
    <source>
        <dbReference type="EMBL" id="THG97990.1"/>
    </source>
</evidence>
<sequence>MSQTNSETLTQFQADLTHALILWAMGALAAYEYAITIRQEVTMVWLRKWTISTWLFLVNRYLMIILVILGLLPVVAKVRSYIIIRRGCSVQFMPRDVQVRK</sequence>
<keyword evidence="1" id="KW-1133">Transmembrane helix</keyword>
<gene>
    <name evidence="3" type="ORF">EW026_g4108</name>
</gene>
<protein>
    <recommendedName>
        <fullName evidence="2">DUF6533 domain-containing protein</fullName>
    </recommendedName>
</protein>
<evidence type="ECO:0000313" key="4">
    <source>
        <dbReference type="Proteomes" id="UP000309038"/>
    </source>
</evidence>
<dbReference type="InterPro" id="IPR045340">
    <property type="entry name" value="DUF6533"/>
</dbReference>
<keyword evidence="4" id="KW-1185">Reference proteome</keyword>
<feature type="domain" description="DUF6533" evidence="2">
    <location>
        <begin position="27"/>
        <end position="65"/>
    </location>
</feature>
<proteinExistence type="predicted"/>
<feature type="transmembrane region" description="Helical" evidence="1">
    <location>
        <begin position="12"/>
        <end position="31"/>
    </location>
</feature>
<accession>A0A4S4KJD0</accession>
<dbReference type="EMBL" id="SGPJ01000139">
    <property type="protein sequence ID" value="THG97990.1"/>
    <property type="molecule type" value="Genomic_DNA"/>
</dbReference>
<reference evidence="3 4" key="1">
    <citation type="submission" date="2019-02" db="EMBL/GenBank/DDBJ databases">
        <title>Genome sequencing of the rare red list fungi Phlebia centrifuga.</title>
        <authorList>
            <person name="Buettner E."/>
            <person name="Kellner H."/>
        </authorList>
    </citation>
    <scope>NUCLEOTIDE SEQUENCE [LARGE SCALE GENOMIC DNA]</scope>
    <source>
        <strain evidence="3 4">DSM 108282</strain>
    </source>
</reference>